<evidence type="ECO:0000313" key="1">
    <source>
        <dbReference type="EMBL" id="RHH07917.1"/>
    </source>
</evidence>
<comment type="caution">
    <text evidence="1">The sequence shown here is derived from an EMBL/GenBank/DDBJ whole genome shotgun (WGS) entry which is preliminary data.</text>
</comment>
<evidence type="ECO:0000313" key="2">
    <source>
        <dbReference type="Proteomes" id="UP000266644"/>
    </source>
</evidence>
<dbReference type="Proteomes" id="UP000266644">
    <property type="component" value="Unassembled WGS sequence"/>
</dbReference>
<reference evidence="1 2" key="1">
    <citation type="submission" date="2018-08" db="EMBL/GenBank/DDBJ databases">
        <title>A genome reference for cultivated species of the human gut microbiota.</title>
        <authorList>
            <person name="Zou Y."/>
            <person name="Xue W."/>
            <person name="Luo G."/>
        </authorList>
    </citation>
    <scope>NUCLEOTIDE SEQUENCE [LARGE SCALE GENOMIC DNA]</scope>
    <source>
        <strain evidence="1 2">AM18-6</strain>
    </source>
</reference>
<protein>
    <recommendedName>
        <fullName evidence="3">SMI1/KNR4 family protein</fullName>
    </recommendedName>
</protein>
<evidence type="ECO:0008006" key="3">
    <source>
        <dbReference type="Google" id="ProtNLM"/>
    </source>
</evidence>
<name>A0A396BUK4_BACFG</name>
<proteinExistence type="predicted"/>
<gene>
    <name evidence="1" type="ORF">DW228_18460</name>
</gene>
<sequence>MDQLKKCIEEAIKVNKTLTSLPSPIGVADKQFDKVPTLEPGVYRKASPMLMSRFQMLGYWKNATHGDWLSLTEMESLWANNDSSYIENIKEQIVAVSENWANDACALFKKNRISIYAAEGNGYERIYIVWFDEVEEPELWVYDTNGVARYKNLLCYLKAYLNDDLSAYNNSWIIGL</sequence>
<dbReference type="RefSeq" id="WP_122330601.1">
    <property type="nucleotide sequence ID" value="NZ_JAQDYY010000019.1"/>
</dbReference>
<accession>A0A396BUK4</accession>
<organism evidence="1 2">
    <name type="scientific">Bacteroides fragilis</name>
    <dbReference type="NCBI Taxonomy" id="817"/>
    <lineage>
        <taxon>Bacteria</taxon>
        <taxon>Pseudomonadati</taxon>
        <taxon>Bacteroidota</taxon>
        <taxon>Bacteroidia</taxon>
        <taxon>Bacteroidales</taxon>
        <taxon>Bacteroidaceae</taxon>
        <taxon>Bacteroides</taxon>
    </lineage>
</organism>
<dbReference type="EMBL" id="QRJE01000032">
    <property type="protein sequence ID" value="RHH07917.1"/>
    <property type="molecule type" value="Genomic_DNA"/>
</dbReference>
<dbReference type="AlphaFoldDB" id="A0A396BUK4"/>